<organism evidence="1 2">
    <name type="scientific">Paenibacillus motobuensis</name>
    <dbReference type="NCBI Taxonomy" id="295324"/>
    <lineage>
        <taxon>Bacteria</taxon>
        <taxon>Bacillati</taxon>
        <taxon>Bacillota</taxon>
        <taxon>Bacilli</taxon>
        <taxon>Bacillales</taxon>
        <taxon>Paenibacillaceae</taxon>
        <taxon>Paenibacillus</taxon>
    </lineage>
</organism>
<comment type="caution">
    <text evidence="1">The sequence shown here is derived from an EMBL/GenBank/DDBJ whole genome shotgun (WGS) entry which is preliminary data.</text>
</comment>
<dbReference type="Proteomes" id="UP001500340">
    <property type="component" value="Unassembled WGS sequence"/>
</dbReference>
<gene>
    <name evidence="1" type="ORF">GCM10008933_15410</name>
</gene>
<evidence type="ECO:0000313" key="1">
    <source>
        <dbReference type="EMBL" id="GAA0385217.1"/>
    </source>
</evidence>
<sequence length="178" mass="20296">MNQQLITNISEMVFLQRQHHFISPDAVIYHPGHFPELNSKIVDLYKSEGFKQLLIPNIYNCFLEANEFVYHKPLLVEMGIPEELICPISGDFKDGSEVVVGGVSQLDPGMHNILLAGKAFFCRRFMILAALNRTDKTFDVLPLVDERGIDKDNWHTTEKGRARVLNEINVINKILNCT</sequence>
<protein>
    <submittedName>
        <fullName evidence="1">Uncharacterized protein</fullName>
    </submittedName>
</protein>
<keyword evidence="2" id="KW-1185">Reference proteome</keyword>
<dbReference type="RefSeq" id="WP_343859516.1">
    <property type="nucleotide sequence ID" value="NZ_BAAACX010000007.1"/>
</dbReference>
<name>A0ABN0Y6T2_9BACL</name>
<dbReference type="EMBL" id="BAAACX010000007">
    <property type="protein sequence ID" value="GAA0385217.1"/>
    <property type="molecule type" value="Genomic_DNA"/>
</dbReference>
<reference evidence="1 2" key="1">
    <citation type="journal article" date="2019" name="Int. J. Syst. Evol. Microbiol.">
        <title>The Global Catalogue of Microorganisms (GCM) 10K type strain sequencing project: providing services to taxonomists for standard genome sequencing and annotation.</title>
        <authorList>
            <consortium name="The Broad Institute Genomics Platform"/>
            <consortium name="The Broad Institute Genome Sequencing Center for Infectious Disease"/>
            <person name="Wu L."/>
            <person name="Ma J."/>
        </authorList>
    </citation>
    <scope>NUCLEOTIDE SEQUENCE [LARGE SCALE GENOMIC DNA]</scope>
    <source>
        <strain evidence="1 2">JCM 12774</strain>
    </source>
</reference>
<evidence type="ECO:0000313" key="2">
    <source>
        <dbReference type="Proteomes" id="UP001500340"/>
    </source>
</evidence>
<accession>A0ABN0Y6T2</accession>
<proteinExistence type="predicted"/>